<dbReference type="OrthoDB" id="4494341at2759"/>
<dbReference type="EMBL" id="DS028101">
    <property type="protein sequence ID" value="KMP10265.1"/>
    <property type="molecule type" value="Genomic_DNA"/>
</dbReference>
<protein>
    <submittedName>
        <fullName evidence="1">Uncharacterized protein</fullName>
    </submittedName>
</protein>
<evidence type="ECO:0000313" key="1">
    <source>
        <dbReference type="EMBL" id="KMP10265.1"/>
    </source>
</evidence>
<accession>A0A0J6YR26</accession>
<evidence type="ECO:0000313" key="2">
    <source>
        <dbReference type="Proteomes" id="UP000054565"/>
    </source>
</evidence>
<dbReference type="Proteomes" id="UP000054565">
    <property type="component" value="Unassembled WGS sequence"/>
</dbReference>
<sequence length="400" mass="44182">MLKLSVELQEPSHDAYKLAFYHSLAQSPEAIQSFCLVFTVLACLCSAEATELLGHVHSGLPHLARVSVGISPHAHVTGDESRSSCLPLSSPMNPDASDISSSYAAIKTELLELPQESVATSPEVYKSRALGPKCQENSPRPRENDWPNFAGIPVDSRGSKAFGLESAHRIYTGELLADAAVATIQHCSGKPVMENFSDVLPVYLSSWLSNEQEGHHPLGLPEIRLSSLQAACTEYFKALRAKTDTDTFKNNIHHHTSQVLLFLCFEAFVRELQEKERSVIIPNMGVTGEGLEAAVDWECCWNHSTYRKTTIDALINHVLNKQPGAVFLFECFAPLTQRLILGKGLKSYAEVIPLRALIKELTQIHVDGQFSEPPWQWIDPHSVADSAGPEFLWAQDSTRD</sequence>
<dbReference type="AlphaFoldDB" id="A0A0J6YR26"/>
<proteinExistence type="predicted"/>
<reference evidence="2" key="1">
    <citation type="journal article" date="2010" name="Genome Res.">
        <title>Population genomic sequencing of Coccidioides fungi reveals recent hybridization and transposon control.</title>
        <authorList>
            <person name="Neafsey D.E."/>
            <person name="Barker B.M."/>
            <person name="Sharpton T.J."/>
            <person name="Stajich J.E."/>
            <person name="Park D.J."/>
            <person name="Whiston E."/>
            <person name="Hung C.-Y."/>
            <person name="McMahan C."/>
            <person name="White J."/>
            <person name="Sykes S."/>
            <person name="Heiman D."/>
            <person name="Young S."/>
            <person name="Zeng Q."/>
            <person name="Abouelleil A."/>
            <person name="Aftuck L."/>
            <person name="Bessette D."/>
            <person name="Brown A."/>
            <person name="FitzGerald M."/>
            <person name="Lui A."/>
            <person name="Macdonald J.P."/>
            <person name="Priest M."/>
            <person name="Orbach M.J."/>
            <person name="Galgiani J.N."/>
            <person name="Kirkland T.N."/>
            <person name="Cole G.T."/>
            <person name="Birren B.W."/>
            <person name="Henn M.R."/>
            <person name="Taylor J.W."/>
            <person name="Rounsley S.D."/>
        </authorList>
    </citation>
    <scope>NUCLEOTIDE SEQUENCE [LARGE SCALE GENOMIC DNA]</scope>
    <source>
        <strain evidence="2">RMSCC 2394</strain>
    </source>
</reference>
<gene>
    <name evidence="1" type="ORF">CIRG_09946</name>
</gene>
<organism evidence="1 2">
    <name type="scientific">Coccidioides immitis RMSCC 2394</name>
    <dbReference type="NCBI Taxonomy" id="404692"/>
    <lineage>
        <taxon>Eukaryota</taxon>
        <taxon>Fungi</taxon>
        <taxon>Dikarya</taxon>
        <taxon>Ascomycota</taxon>
        <taxon>Pezizomycotina</taxon>
        <taxon>Eurotiomycetes</taxon>
        <taxon>Eurotiomycetidae</taxon>
        <taxon>Onygenales</taxon>
        <taxon>Onygenaceae</taxon>
        <taxon>Coccidioides</taxon>
    </lineage>
</organism>
<name>A0A0J6YR26_COCIT</name>
<dbReference type="STRING" id="404692.A0A0J6YR26"/>